<comment type="pathway">
    <text evidence="4">Carbohydrate biosynthesis; gluconeogenesis.</text>
</comment>
<reference evidence="5 6" key="1">
    <citation type="submission" date="2019-08" db="EMBL/GenBank/DDBJ databases">
        <title>In-depth cultivation of the pig gut microbiome towards novel bacterial diversity and tailored functional studies.</title>
        <authorList>
            <person name="Wylensek D."/>
            <person name="Hitch T.C.A."/>
            <person name="Clavel T."/>
        </authorList>
    </citation>
    <scope>NUCLEOTIDE SEQUENCE [LARGE SCALE GENOMIC DNA]</scope>
    <source>
        <strain evidence="5 6">CA-Schmier-601-WT-3</strain>
    </source>
</reference>
<dbReference type="EC" id="3.1.3.11" evidence="4"/>
<dbReference type="SUPFAM" id="SSF56300">
    <property type="entry name" value="Metallo-dependent phosphatases"/>
    <property type="match status" value="1"/>
</dbReference>
<gene>
    <name evidence="4" type="primary">fbp</name>
    <name evidence="5" type="ORF">FYJ79_11305</name>
</gene>
<evidence type="ECO:0000256" key="2">
    <source>
        <dbReference type="ARBA" id="ARBA00023211"/>
    </source>
</evidence>
<evidence type="ECO:0000313" key="5">
    <source>
        <dbReference type="EMBL" id="MST90143.1"/>
    </source>
</evidence>
<dbReference type="PIRSF" id="PIRSF000906">
    <property type="entry name" value="FBPtase_Bacill"/>
    <property type="match status" value="1"/>
</dbReference>
<dbReference type="GO" id="GO:0006094">
    <property type="term" value="P:gluconeogenesis"/>
    <property type="evidence" value="ECO:0007669"/>
    <property type="project" value="UniProtKB-UniRule"/>
</dbReference>
<keyword evidence="3 4" id="KW-0119">Carbohydrate metabolism</keyword>
<keyword evidence="2 4" id="KW-0464">Manganese</keyword>
<dbReference type="RefSeq" id="WP_154518491.1">
    <property type="nucleotide sequence ID" value="NZ_VUNM01000039.1"/>
</dbReference>
<comment type="catalytic activity">
    <reaction evidence="4">
        <text>beta-D-fructose 1,6-bisphosphate + H2O = beta-D-fructose 6-phosphate + phosphate</text>
        <dbReference type="Rhea" id="RHEA:11064"/>
        <dbReference type="ChEBI" id="CHEBI:15377"/>
        <dbReference type="ChEBI" id="CHEBI:32966"/>
        <dbReference type="ChEBI" id="CHEBI:43474"/>
        <dbReference type="ChEBI" id="CHEBI:57634"/>
        <dbReference type="EC" id="3.1.3.11"/>
    </reaction>
</comment>
<comment type="caution">
    <text evidence="5">The sequence shown here is derived from an EMBL/GenBank/DDBJ whole genome shotgun (WGS) entry which is preliminary data.</text>
</comment>
<dbReference type="Gene3D" id="3.60.21.10">
    <property type="match status" value="1"/>
</dbReference>
<dbReference type="AlphaFoldDB" id="A0A844FWY0"/>
<dbReference type="Pfam" id="PF06874">
    <property type="entry name" value="FBPase_2"/>
    <property type="match status" value="1"/>
</dbReference>
<dbReference type="EMBL" id="VUNM01000039">
    <property type="protein sequence ID" value="MST90143.1"/>
    <property type="molecule type" value="Genomic_DNA"/>
</dbReference>
<organism evidence="5 6">
    <name type="scientific">Sharpea porci</name>
    <dbReference type="NCBI Taxonomy" id="2652286"/>
    <lineage>
        <taxon>Bacteria</taxon>
        <taxon>Bacillati</taxon>
        <taxon>Bacillota</taxon>
        <taxon>Erysipelotrichia</taxon>
        <taxon>Erysipelotrichales</taxon>
        <taxon>Coprobacillaceae</taxon>
        <taxon>Sharpea</taxon>
    </lineage>
</organism>
<dbReference type="GO" id="GO:0042132">
    <property type="term" value="F:fructose 1,6-bisphosphate 1-phosphatase activity"/>
    <property type="evidence" value="ECO:0007669"/>
    <property type="project" value="UniProtKB-UniRule"/>
</dbReference>
<sequence length="663" mass="76299">MIRTHSTFNNAELDYLRLLAREYPTEQSVATEMINLNAILNLPKATEHFMSDIHGEYEAFNHIMRSASGAIREKIDILFSDKLSEQECAALATLIYYPEEKLEELLSQVQDMDLFYNETLNELIEICHLVTSKYTRSKVRKALPPEYAYVIDELLNTDFTLHNKREYYRNIIRTIIDIGKAKDFIIALCDVIKRLIVDRLHIVGDIFDRGPRADIVMEALMQHHKVDIQWGNHDILWMGAAAGSPICIANVLLNSILYNNLHVIENGYGISLRSLALFANEYYHDVDVSSFATKTMNDKTLPKDLALSARMSKAISIILFKLTGQFVKRNPDFHMEERCHLDKIDYEKGTIVLANGKTYTLCDISLPTINPDDPYQLIKEEEKVIDEFVSSFKQSEKLQKHVRFLFQKGSIYKVYNGNLLTHGGIPMNEDATFKSFSFDGVTYKGRALMDYLEARAREGYFALEGSETRLKGQDFMWYLWCGKWSPLFARAKMTTFERHFIHDHETWKEEKDPYYEITKSEEDCMVILHEFGLDGPNCHIINGHVPIKSKDGESPIKGNGRLFIIDGGFCKAYQKTTGIAGYTLIYNSHYMRLSAHEPFDGKENAIHDNKDILSSTIVSEELDHRLKISEMDRGKKLKAEIEHLQKLLYAYRHGIIAENSAND</sequence>
<evidence type="ECO:0000256" key="3">
    <source>
        <dbReference type="ARBA" id="ARBA00023277"/>
    </source>
</evidence>
<comment type="similarity">
    <text evidence="4">Belongs to the FBPase class 3 family.</text>
</comment>
<dbReference type="HAMAP" id="MF_01854">
    <property type="entry name" value="FBPase_class3"/>
    <property type="match status" value="1"/>
</dbReference>
<comment type="cofactor">
    <cofactor evidence="4">
        <name>Mn(2+)</name>
        <dbReference type="ChEBI" id="CHEBI:29035"/>
    </cofactor>
</comment>
<evidence type="ECO:0000256" key="4">
    <source>
        <dbReference type="HAMAP-Rule" id="MF_01854"/>
    </source>
</evidence>
<dbReference type="UniPathway" id="UPA00138"/>
<dbReference type="Proteomes" id="UP000442619">
    <property type="component" value="Unassembled WGS sequence"/>
</dbReference>
<evidence type="ECO:0000256" key="1">
    <source>
        <dbReference type="ARBA" id="ARBA00022801"/>
    </source>
</evidence>
<keyword evidence="1 4" id="KW-0378">Hydrolase</keyword>
<dbReference type="InterPro" id="IPR009164">
    <property type="entry name" value="FBPtase_class3"/>
</dbReference>
<name>A0A844FWY0_9FIRM</name>
<accession>A0A844FWY0</accession>
<evidence type="ECO:0000313" key="6">
    <source>
        <dbReference type="Proteomes" id="UP000442619"/>
    </source>
</evidence>
<dbReference type="InterPro" id="IPR029052">
    <property type="entry name" value="Metallo-depent_PP-like"/>
</dbReference>
<protein>
    <recommendedName>
        <fullName evidence="4">Fructose-1,6-bisphosphatase class 3</fullName>
        <shortName evidence="4">FBPase class 3</shortName>
        <ecNumber evidence="4">3.1.3.11</ecNumber>
    </recommendedName>
    <alternativeName>
        <fullName evidence="4">D-fructose-1,6-bisphosphate 1-phosphohydrolase class 3</fullName>
    </alternativeName>
</protein>
<proteinExistence type="inferred from homology"/>
<keyword evidence="6" id="KW-1185">Reference proteome</keyword>